<protein>
    <submittedName>
        <fullName evidence="2">Uncharacterized protein</fullName>
    </submittedName>
</protein>
<evidence type="ECO:0000313" key="2">
    <source>
        <dbReference type="EMBL" id="QEP35195.1"/>
    </source>
</evidence>
<organism evidence="2 3">
    <name type="scientific">Malaciobacter pacificus</name>
    <dbReference type="NCBI Taxonomy" id="1080223"/>
    <lineage>
        <taxon>Bacteria</taxon>
        <taxon>Pseudomonadati</taxon>
        <taxon>Campylobacterota</taxon>
        <taxon>Epsilonproteobacteria</taxon>
        <taxon>Campylobacterales</taxon>
        <taxon>Arcobacteraceae</taxon>
        <taxon>Malaciobacter</taxon>
    </lineage>
</organism>
<dbReference type="EMBL" id="CP035928">
    <property type="protein sequence ID" value="QEP35195.1"/>
    <property type="molecule type" value="Genomic_DNA"/>
</dbReference>
<reference evidence="3" key="1">
    <citation type="submission" date="2019-09" db="EMBL/GenBank/DDBJ databases">
        <title>Complete genome sequencing of four Arcobacter species reveals a diverse suite of mobile elements.</title>
        <authorList>
            <person name="On S.L.W."/>
            <person name="Miller W.G."/>
            <person name="Biggs P."/>
            <person name="Cornelius A."/>
            <person name="Vandamme P."/>
        </authorList>
    </citation>
    <scope>NUCLEOTIDE SEQUENCE [LARGE SCALE GENOMIC DNA]</scope>
    <source>
        <strain evidence="3">LMG 26638</strain>
    </source>
</reference>
<dbReference type="Proteomes" id="UP000322726">
    <property type="component" value="Chromosome"/>
</dbReference>
<evidence type="ECO:0000256" key="1">
    <source>
        <dbReference type="SAM" id="Phobius"/>
    </source>
</evidence>
<keyword evidence="1" id="KW-0812">Transmembrane</keyword>
<accession>A0A5C2HCB4</accession>
<feature type="transmembrane region" description="Helical" evidence="1">
    <location>
        <begin position="49"/>
        <end position="70"/>
    </location>
</feature>
<feature type="transmembrane region" description="Helical" evidence="1">
    <location>
        <begin position="12"/>
        <end position="37"/>
    </location>
</feature>
<dbReference type="AlphaFoldDB" id="A0A5C2HCB4"/>
<evidence type="ECO:0000313" key="3">
    <source>
        <dbReference type="Proteomes" id="UP000322726"/>
    </source>
</evidence>
<gene>
    <name evidence="2" type="ORF">APAC_2123</name>
</gene>
<reference evidence="2 3" key="2">
    <citation type="submission" date="2019-09" db="EMBL/GenBank/DDBJ databases">
        <title>Complete genome sequencing of four Arcobacter species reveals a diverse suite of mobile elements.</title>
        <authorList>
            <person name="Miller W.G."/>
            <person name="Yee E."/>
            <person name="Bono J.L."/>
        </authorList>
    </citation>
    <scope>NUCLEOTIDE SEQUENCE [LARGE SCALE GENOMIC DNA]</scope>
    <source>
        <strain evidence="2 3">LMG 26638</strain>
    </source>
</reference>
<dbReference type="KEGG" id="apai:APAC_2123"/>
<keyword evidence="3" id="KW-1185">Reference proteome</keyword>
<sequence>MKNLFEYFEKSFTYIYSILFYISLISIIIVISFILGVIDSNLKEENHKIIIQMLPALGITLSALLASTSLMKSIQNTNKIEQKKKTNELELKKNKISFYLNLVQSYIQMYIEDFKTILDDDLMEDFKIKLEEYLKLILNDNEIKALNDKEIRQYIVFMEMNINYTDRYLNKKEYPNKEDLVKSIEESYSKMYSLLESLGKKYNIDFSHLKINFTY</sequence>
<reference evidence="2 3" key="3">
    <citation type="submission" date="2019-09" db="EMBL/GenBank/DDBJ databases">
        <title>Taxonomic note: a critical rebuttal of the proposed division of the genus Arcobacter into six genera, emended descriptions of Arcobacter anaerophilus and the genus Arcobacter, and an assessment of genus-level boundaries for Epsilonproteobacteria using in silico genomic comparator tools.</title>
        <authorList>
            <person name="On S.L.W."/>
            <person name="Miller W.G."/>
            <person name="Biggs P."/>
            <person name="Cornelius A."/>
            <person name="Vandamme P."/>
        </authorList>
    </citation>
    <scope>NUCLEOTIDE SEQUENCE [LARGE SCALE GENOMIC DNA]</scope>
    <source>
        <strain evidence="2 3">LMG 26638</strain>
    </source>
</reference>
<keyword evidence="1" id="KW-1133">Transmembrane helix</keyword>
<proteinExistence type="predicted"/>
<keyword evidence="1" id="KW-0472">Membrane</keyword>
<name>A0A5C2HCB4_9BACT</name>
<dbReference type="RefSeq" id="WP_130234094.1">
    <property type="nucleotide sequence ID" value="NZ_CP035928.1"/>
</dbReference>